<evidence type="ECO:0000256" key="10">
    <source>
        <dbReference type="ARBA" id="ARBA00023235"/>
    </source>
</evidence>
<dbReference type="Pfam" id="PF12705">
    <property type="entry name" value="PDDEXK_1"/>
    <property type="match status" value="1"/>
</dbReference>
<feature type="domain" description="UvrD-like helicase ATP-binding" evidence="16">
    <location>
        <begin position="10"/>
        <end position="485"/>
    </location>
</feature>
<evidence type="ECO:0000256" key="4">
    <source>
        <dbReference type="ARBA" id="ARBA00022801"/>
    </source>
</evidence>
<dbReference type="InterPro" id="IPR027417">
    <property type="entry name" value="P-loop_NTPase"/>
</dbReference>
<feature type="domain" description="UvrD-like helicase C-terminal" evidence="17">
    <location>
        <begin position="527"/>
        <end position="840"/>
    </location>
</feature>
<evidence type="ECO:0000259" key="17">
    <source>
        <dbReference type="PROSITE" id="PS51217"/>
    </source>
</evidence>
<feature type="binding site" evidence="14">
    <location>
        <begin position="31"/>
        <end position="38"/>
    </location>
    <ligand>
        <name>ATP</name>
        <dbReference type="ChEBI" id="CHEBI:30616"/>
    </ligand>
</feature>
<dbReference type="InterPro" id="IPR014152">
    <property type="entry name" value="AddA"/>
</dbReference>
<dbReference type="PROSITE" id="PS51217">
    <property type="entry name" value="UVRD_HELICASE_CTER"/>
    <property type="match status" value="1"/>
</dbReference>
<evidence type="ECO:0000256" key="9">
    <source>
        <dbReference type="ARBA" id="ARBA00023204"/>
    </source>
</evidence>
<accession>A0ABT9CA93</accession>
<dbReference type="PANTHER" id="PTHR11070">
    <property type="entry name" value="UVRD / RECB / PCRA DNA HELICASE FAMILY MEMBER"/>
    <property type="match status" value="1"/>
</dbReference>
<keyword evidence="7 13" id="KW-0067">ATP-binding</keyword>
<dbReference type="InterPro" id="IPR014016">
    <property type="entry name" value="UvrD-like_ATP-bd"/>
</dbReference>
<keyword evidence="8 13" id="KW-0238">DNA-binding</keyword>
<dbReference type="PANTHER" id="PTHR11070:SF48">
    <property type="entry name" value="ATP-DEPENDENT HELICASE_NUCLEASE SUBUNIT A"/>
    <property type="match status" value="1"/>
</dbReference>
<name>A0ABT9CA93_9BACL</name>
<dbReference type="CDD" id="cd17932">
    <property type="entry name" value="DEXQc_UvrD"/>
    <property type="match status" value="1"/>
</dbReference>
<evidence type="ECO:0000313" key="18">
    <source>
        <dbReference type="EMBL" id="MDO7905468.1"/>
    </source>
</evidence>
<evidence type="ECO:0000256" key="12">
    <source>
        <dbReference type="ARBA" id="ARBA00048988"/>
    </source>
</evidence>
<keyword evidence="10 13" id="KW-0413">Isomerase</keyword>
<dbReference type="RefSeq" id="WP_305022631.1">
    <property type="nucleotide sequence ID" value="NZ_JAUQTB010000001.1"/>
</dbReference>
<keyword evidence="19" id="KW-1185">Reference proteome</keyword>
<comment type="caution">
    <text evidence="18">The sequence shown here is derived from an EMBL/GenBank/DDBJ whole genome shotgun (WGS) entry which is preliminary data.</text>
</comment>
<evidence type="ECO:0000256" key="14">
    <source>
        <dbReference type="PROSITE-ProRule" id="PRU00560"/>
    </source>
</evidence>
<dbReference type="EC" id="5.6.2.4" evidence="13"/>
<evidence type="ECO:0000256" key="8">
    <source>
        <dbReference type="ARBA" id="ARBA00023125"/>
    </source>
</evidence>
<comment type="catalytic activity">
    <reaction evidence="11 13">
        <text>Couples ATP hydrolysis with the unwinding of duplex DNA by translocating in the 3'-5' direction.</text>
        <dbReference type="EC" id="5.6.2.4"/>
    </reaction>
</comment>
<evidence type="ECO:0000256" key="5">
    <source>
        <dbReference type="ARBA" id="ARBA00022806"/>
    </source>
</evidence>
<keyword evidence="4 13" id="KW-0378">Hydrolase</keyword>
<comment type="cofactor">
    <cofactor evidence="13">
        <name>Mg(2+)</name>
        <dbReference type="ChEBI" id="CHEBI:18420"/>
    </cofactor>
</comment>
<keyword evidence="15" id="KW-0175">Coiled coil</keyword>
<dbReference type="SUPFAM" id="SSF52540">
    <property type="entry name" value="P-loop containing nucleoside triphosphate hydrolases"/>
    <property type="match status" value="1"/>
</dbReference>
<evidence type="ECO:0000256" key="2">
    <source>
        <dbReference type="ARBA" id="ARBA00022741"/>
    </source>
</evidence>
<evidence type="ECO:0000256" key="7">
    <source>
        <dbReference type="ARBA" id="ARBA00022840"/>
    </source>
</evidence>
<dbReference type="Gene3D" id="1.10.274.50">
    <property type="match status" value="1"/>
</dbReference>
<dbReference type="Pfam" id="PF13361">
    <property type="entry name" value="UvrD_C"/>
    <property type="match status" value="1"/>
</dbReference>
<evidence type="ECO:0000256" key="6">
    <source>
        <dbReference type="ARBA" id="ARBA00022839"/>
    </source>
</evidence>
<dbReference type="InterPro" id="IPR011604">
    <property type="entry name" value="PDDEXK-like_dom_sf"/>
</dbReference>
<keyword evidence="6 13" id="KW-0269">Exonuclease</keyword>
<evidence type="ECO:0000256" key="13">
    <source>
        <dbReference type="HAMAP-Rule" id="MF_01451"/>
    </source>
</evidence>
<dbReference type="Gene3D" id="3.90.320.10">
    <property type="match status" value="1"/>
</dbReference>
<gene>
    <name evidence="13 18" type="primary">addA</name>
    <name evidence="18" type="ORF">Q5741_03460</name>
</gene>
<dbReference type="SUPFAM" id="SSF52980">
    <property type="entry name" value="Restriction endonuclease-like"/>
    <property type="match status" value="1"/>
</dbReference>
<reference evidence="18 19" key="1">
    <citation type="submission" date="2023-07" db="EMBL/GenBank/DDBJ databases">
        <title>Paenibacillus sp. JX-17 nov. isolated from soil.</title>
        <authorList>
            <person name="Wan Y."/>
            <person name="Liu B."/>
        </authorList>
    </citation>
    <scope>NUCLEOTIDE SEQUENCE [LARGE SCALE GENOMIC DNA]</scope>
    <source>
        <strain evidence="18 19">JX-17</strain>
    </source>
</reference>
<dbReference type="HAMAP" id="MF_01451">
    <property type="entry name" value="AddA"/>
    <property type="match status" value="1"/>
</dbReference>
<dbReference type="InterPro" id="IPR011335">
    <property type="entry name" value="Restrct_endonuc-II-like"/>
</dbReference>
<keyword evidence="1 13" id="KW-0540">Nuclease</keyword>
<feature type="coiled-coil region" evidence="15">
    <location>
        <begin position="68"/>
        <end position="98"/>
    </location>
</feature>
<dbReference type="EMBL" id="JAUQTB010000001">
    <property type="protein sequence ID" value="MDO7905468.1"/>
    <property type="molecule type" value="Genomic_DNA"/>
</dbReference>
<keyword evidence="5 13" id="KW-0347">Helicase</keyword>
<evidence type="ECO:0000259" key="16">
    <source>
        <dbReference type="PROSITE" id="PS51198"/>
    </source>
</evidence>
<protein>
    <recommendedName>
        <fullName evidence="13">ATP-dependent helicase/nuclease subunit A</fullName>
        <ecNumber evidence="13">3.1.-.-</ecNumber>
        <ecNumber evidence="13">5.6.2.4</ecNumber>
    </recommendedName>
    <alternativeName>
        <fullName evidence="13">ATP-dependent helicase/nuclease AddA</fullName>
    </alternativeName>
    <alternativeName>
        <fullName evidence="13">DNA 3'-5' helicase AddA</fullName>
    </alternativeName>
</protein>
<dbReference type="EC" id="3.1.-.-" evidence="13"/>
<proteinExistence type="inferred from homology"/>
<evidence type="ECO:0000256" key="15">
    <source>
        <dbReference type="SAM" id="Coils"/>
    </source>
</evidence>
<evidence type="ECO:0000313" key="19">
    <source>
        <dbReference type="Proteomes" id="UP001240171"/>
    </source>
</evidence>
<evidence type="ECO:0000256" key="3">
    <source>
        <dbReference type="ARBA" id="ARBA00022763"/>
    </source>
</evidence>
<dbReference type="InterPro" id="IPR014017">
    <property type="entry name" value="DNA_helicase_UvrD-like_C"/>
</dbReference>
<dbReference type="Proteomes" id="UP001240171">
    <property type="component" value="Unassembled WGS sequence"/>
</dbReference>
<evidence type="ECO:0000256" key="11">
    <source>
        <dbReference type="ARBA" id="ARBA00034617"/>
    </source>
</evidence>
<keyword evidence="3 13" id="KW-0227">DNA damage</keyword>
<sequence>MIEIPKPEGSFWSDDQWKAISQSGSHMLVAAAAGSGKTAVLVERIIRKIADPSLGYSVDRLLVATFTKAAASEMKQRIREALERALEEDADNDHLRRQLSLLGRASITTLHSFCLEVIRRYYQLIPLDPGFRIMNEHEAELMRQELLEELFEDKYGEEPEDSIFRRLVDWFSGERSDDAMYGLVQRLYDFSRSHPWPDHWLMETAQNFDVEDTASLGRSIWVHSILQDAELTLQGATSQLIQALELTGLPGGPVPYASTLSEELDMIRELELQLSQRPWSELYDVFQTAAFGKLKPCKKDQTDPLLQDRVKALRESAKKAVSEVKQSLFGRPAEVFLGELQEAAPLMNELSAVIIEFGRRFEQAKRAKGMVDFSDLEHYCLRILRHPDSTPAQLFPSDAALEYQAQFDEVLLDEYQDTNTVQEDIVRLIARQSPGNRFMVGDVKQSIYRFRLAEPGLFLDKYRRYDERPDGEGMRIDLARNFRSRTEVVTAVNMLFRQIMNEGVGEIAYDHRAELVYGASFPAGEEYGPSAYQPEFILIDRAGQGADEPSASSEEEMVDSAPAEWAELETAQLEARAIAARIREMTGETGHPLMVYDKVLKDMRPAVYSDMVILLRSTQLWTPLIVEELRLEGIPATGEQNKGYFQATEVEIMLSLLQVIDNPQQDIPLASVLRSPIVGLSNEELANIRVLGGGSSFYDAVTAAAGTEAEGAAEPEDAAYRQGEQAALVRKLQSFLVQLSRWRDEARQGSLAELIWRLYRDTGYLDWVGGLPGGVQRQGNLRALYDRARQYEQSTSNRGLFRFLTFVKRLREHGGDLGAAGGTAELDNAVRIMTIHRSKGLEFPVVFIAGMSKMFNQQDLNASFLIHKELGFGPKFVDEDKRVSYPTLPNLAIRRRSRLELLAEEMRVLYVALTRPKEKMILVGTVKDLHSKAQAWAQSRDVSLERLPEDLLASARSYMDWVGPALIRHPSAGLLREMAGEPESQAAPLEGAWQIAVLSSDGIAQAAAGLEMTEDLPDERRQQLQSLRQLQLSELPGSSDTVDRLLSWTYGYREAGRVASKTSVTEIRSLLADQDQPPVDLLEEQLLRQEGEGGPVREQAGLHLRRPRFMEQKKLSPAERGTVYHTVMQHIPLALDTDTSVVRATLDQLVLLQIITTEQAEAVEAEQVASFFQSEVGRKLSASASVQRELPFSYGLPARDSVVTPALLAEAEGDSMDGQSDERQRLQQLDGDTVLIQGIIDCLFEADGEWILLDYKTDRVLEHQGGTDTLKEHYRFQLDLYAKAIEDILGKPVSQKWLYFFDAAAAVRL</sequence>
<keyword evidence="9 13" id="KW-0234">DNA repair</keyword>
<organism evidence="18 19">
    <name type="scientific">Paenibacillus lacisoli</name>
    <dbReference type="NCBI Taxonomy" id="3064525"/>
    <lineage>
        <taxon>Bacteria</taxon>
        <taxon>Bacillati</taxon>
        <taxon>Bacillota</taxon>
        <taxon>Bacilli</taxon>
        <taxon>Bacillales</taxon>
        <taxon>Paenibacillaceae</taxon>
        <taxon>Paenibacillus</taxon>
    </lineage>
</organism>
<keyword evidence="2 13" id="KW-0547">Nucleotide-binding</keyword>
<dbReference type="PROSITE" id="PS51198">
    <property type="entry name" value="UVRD_HELICASE_ATP_BIND"/>
    <property type="match status" value="1"/>
</dbReference>
<comment type="similarity">
    <text evidence="13">Belongs to the helicase family. AddA subfamily.</text>
</comment>
<comment type="function">
    <text evidence="13">The heterodimer acts as both an ATP-dependent DNA helicase and an ATP-dependent, dual-direction single-stranded exonuclease. Recognizes the chi site generating a DNA molecule suitable for the initiation of homologous recombination. The AddA nuclease domain is required for chi fragment generation; this subunit has the helicase and 3' -&gt; 5' nuclease activities.</text>
</comment>
<dbReference type="InterPro" id="IPR000212">
    <property type="entry name" value="DNA_helicase_UvrD/REP"/>
</dbReference>
<comment type="catalytic activity">
    <reaction evidence="12 13">
        <text>ATP + H2O = ADP + phosphate + H(+)</text>
        <dbReference type="Rhea" id="RHEA:13065"/>
        <dbReference type="ChEBI" id="CHEBI:15377"/>
        <dbReference type="ChEBI" id="CHEBI:15378"/>
        <dbReference type="ChEBI" id="CHEBI:30616"/>
        <dbReference type="ChEBI" id="CHEBI:43474"/>
        <dbReference type="ChEBI" id="CHEBI:456216"/>
        <dbReference type="EC" id="5.6.2.4"/>
    </reaction>
</comment>
<dbReference type="GO" id="GO:0004386">
    <property type="term" value="F:helicase activity"/>
    <property type="evidence" value="ECO:0007669"/>
    <property type="project" value="UniProtKB-KW"/>
</dbReference>
<dbReference type="Gene3D" id="3.40.50.300">
    <property type="entry name" value="P-loop containing nucleotide triphosphate hydrolases"/>
    <property type="match status" value="4"/>
</dbReference>
<comment type="subunit">
    <text evidence="13">Heterodimer of AddA and AddB/RexB.</text>
</comment>
<dbReference type="InterPro" id="IPR038726">
    <property type="entry name" value="PDDEXK_AddAB-type"/>
</dbReference>
<evidence type="ECO:0000256" key="1">
    <source>
        <dbReference type="ARBA" id="ARBA00022722"/>
    </source>
</evidence>
<dbReference type="NCBIfam" id="TIGR02785">
    <property type="entry name" value="addA_Gpos"/>
    <property type="match status" value="1"/>
</dbReference>
<dbReference type="Pfam" id="PF00580">
    <property type="entry name" value="UvrD-helicase"/>
    <property type="match status" value="1"/>
</dbReference>